<feature type="repeat" description="TPR" evidence="4">
    <location>
        <begin position="575"/>
        <end position="608"/>
    </location>
</feature>
<feature type="repeat" description="TPR" evidence="4">
    <location>
        <begin position="642"/>
        <end position="675"/>
    </location>
</feature>
<accession>A0A2R6S553</accession>
<dbReference type="Proteomes" id="UP000186601">
    <property type="component" value="Unassembled WGS sequence"/>
</dbReference>
<dbReference type="STRING" id="98765.A0A2R6S553"/>
<feature type="compositionally biased region" description="Low complexity" evidence="5">
    <location>
        <begin position="436"/>
        <end position="453"/>
    </location>
</feature>
<evidence type="ECO:0000256" key="1">
    <source>
        <dbReference type="ARBA" id="ARBA00022737"/>
    </source>
</evidence>
<dbReference type="GO" id="GO:0007091">
    <property type="term" value="P:metaphase/anaphase transition of mitotic cell cycle"/>
    <property type="evidence" value="ECO:0007669"/>
    <property type="project" value="TreeGrafter"/>
</dbReference>
<feature type="region of interest" description="Disordered" evidence="5">
    <location>
        <begin position="307"/>
        <end position="455"/>
    </location>
</feature>
<dbReference type="SUPFAM" id="SSF81901">
    <property type="entry name" value="HCP-like"/>
    <property type="match status" value="1"/>
</dbReference>
<name>A0A2R6S553_9APHY</name>
<evidence type="ECO:0000313" key="7">
    <source>
        <dbReference type="Proteomes" id="UP000186601"/>
    </source>
</evidence>
<protein>
    <submittedName>
        <fullName evidence="6">Uncharacterized protein</fullName>
    </submittedName>
</protein>
<dbReference type="GO" id="GO:0016567">
    <property type="term" value="P:protein ubiquitination"/>
    <property type="evidence" value="ECO:0007669"/>
    <property type="project" value="TreeGrafter"/>
</dbReference>
<dbReference type="GO" id="GO:0005737">
    <property type="term" value="C:cytoplasm"/>
    <property type="evidence" value="ECO:0007669"/>
    <property type="project" value="TreeGrafter"/>
</dbReference>
<organism evidence="6 7">
    <name type="scientific">Hermanssonia centrifuga</name>
    <dbReference type="NCBI Taxonomy" id="98765"/>
    <lineage>
        <taxon>Eukaryota</taxon>
        <taxon>Fungi</taxon>
        <taxon>Dikarya</taxon>
        <taxon>Basidiomycota</taxon>
        <taxon>Agaricomycotina</taxon>
        <taxon>Agaricomycetes</taxon>
        <taxon>Polyporales</taxon>
        <taxon>Meruliaceae</taxon>
        <taxon>Hermanssonia</taxon>
    </lineage>
</organism>
<dbReference type="SUPFAM" id="SSF48452">
    <property type="entry name" value="TPR-like"/>
    <property type="match status" value="1"/>
</dbReference>
<comment type="similarity">
    <text evidence="3">Belongs to the APC3/CDC27 family.</text>
</comment>
<dbReference type="GO" id="GO:0005680">
    <property type="term" value="C:anaphase-promoting complex"/>
    <property type="evidence" value="ECO:0007669"/>
    <property type="project" value="TreeGrafter"/>
</dbReference>
<dbReference type="Gene3D" id="1.25.40.10">
    <property type="entry name" value="Tetratricopeptide repeat domain"/>
    <property type="match status" value="4"/>
</dbReference>
<evidence type="ECO:0000256" key="4">
    <source>
        <dbReference type="PROSITE-ProRule" id="PRU00339"/>
    </source>
</evidence>
<dbReference type="Pfam" id="PF13432">
    <property type="entry name" value="TPR_16"/>
    <property type="match status" value="1"/>
</dbReference>
<keyword evidence="2 4" id="KW-0802">TPR repeat</keyword>
<dbReference type="InterPro" id="IPR013105">
    <property type="entry name" value="TPR_2"/>
</dbReference>
<reference evidence="6 7" key="1">
    <citation type="submission" date="2018-02" db="EMBL/GenBank/DDBJ databases">
        <title>Genome sequence of the basidiomycete white-rot fungus Phlebia centrifuga.</title>
        <authorList>
            <person name="Granchi Z."/>
            <person name="Peng M."/>
            <person name="de Vries R.P."/>
            <person name="Hilden K."/>
            <person name="Makela M.R."/>
            <person name="Grigoriev I."/>
            <person name="Riley R."/>
        </authorList>
    </citation>
    <scope>NUCLEOTIDE SEQUENCE [LARGE SCALE GENOMIC DNA]</scope>
    <source>
        <strain evidence="6 7">FBCC195</strain>
    </source>
</reference>
<dbReference type="PANTHER" id="PTHR12558">
    <property type="entry name" value="CELL DIVISION CYCLE 16,23,27"/>
    <property type="match status" value="1"/>
</dbReference>
<evidence type="ECO:0000256" key="5">
    <source>
        <dbReference type="SAM" id="MobiDB-lite"/>
    </source>
</evidence>
<dbReference type="GO" id="GO:0031145">
    <property type="term" value="P:anaphase-promoting complex-dependent catabolic process"/>
    <property type="evidence" value="ECO:0007669"/>
    <property type="project" value="TreeGrafter"/>
</dbReference>
<evidence type="ECO:0000256" key="3">
    <source>
        <dbReference type="ARBA" id="ARBA00038210"/>
    </source>
</evidence>
<dbReference type="Pfam" id="PF07719">
    <property type="entry name" value="TPR_2"/>
    <property type="match status" value="1"/>
</dbReference>
<dbReference type="InterPro" id="IPR019734">
    <property type="entry name" value="TPR_rpt"/>
</dbReference>
<comment type="caution">
    <text evidence="6">The sequence shown here is derived from an EMBL/GenBank/DDBJ whole genome shotgun (WGS) entry which is preliminary data.</text>
</comment>
<dbReference type="GO" id="GO:0051301">
    <property type="term" value="P:cell division"/>
    <property type="evidence" value="ECO:0007669"/>
    <property type="project" value="TreeGrafter"/>
</dbReference>
<keyword evidence="7" id="KW-1185">Reference proteome</keyword>
<dbReference type="Pfam" id="PF12895">
    <property type="entry name" value="ANAPC3"/>
    <property type="match status" value="1"/>
</dbReference>
<dbReference type="PROSITE" id="PS50005">
    <property type="entry name" value="TPR"/>
    <property type="match status" value="3"/>
</dbReference>
<evidence type="ECO:0000313" key="6">
    <source>
        <dbReference type="EMBL" id="PSS37414.1"/>
    </source>
</evidence>
<feature type="repeat" description="TPR" evidence="4">
    <location>
        <begin position="507"/>
        <end position="540"/>
    </location>
</feature>
<dbReference type="SMART" id="SM00028">
    <property type="entry name" value="TPR"/>
    <property type="match status" value="8"/>
</dbReference>
<dbReference type="PANTHER" id="PTHR12558:SF13">
    <property type="entry name" value="CELL DIVISION CYCLE PROTEIN 27 HOMOLOG"/>
    <property type="match status" value="1"/>
</dbReference>
<feature type="compositionally biased region" description="Polar residues" evidence="5">
    <location>
        <begin position="360"/>
        <end position="371"/>
    </location>
</feature>
<dbReference type="InterPro" id="IPR011990">
    <property type="entry name" value="TPR-like_helical_dom_sf"/>
</dbReference>
<evidence type="ECO:0000256" key="2">
    <source>
        <dbReference type="ARBA" id="ARBA00022803"/>
    </source>
</evidence>
<dbReference type="EMBL" id="MLYV02000044">
    <property type="protein sequence ID" value="PSS37414.1"/>
    <property type="molecule type" value="Genomic_DNA"/>
</dbReference>
<dbReference type="AlphaFoldDB" id="A0A2R6S553"/>
<sequence length="800" mass="88220">MQPEASSSFTSPLVPARLTSLVWSCLDADLHRSAVFYAERYYALYPSSHDARHLYATALLRSNQPHTAHHLVNLPGEPRCTGCLDIKAKCCTALGRHRQAREALETCLRDTNYTPTPSMGNRSAYNFSEEAVLQCRAGTTAFKGNLPEDASVSFQRALALNPMLWEAFEGLCTLGNVPEVGEVFPPRARPSMGSSAADEFKQIPVATGAGFFTPDTGTNGNLFWKPDHAQQQPLHRMAAGPRESISTVDSSFYAEDSFQYKVPIVPSRSQPGPSLAVLPPAVRPLSSADEMGPVAKKLRSTVRQRVLPSSTAADKNLKPSKSAGALLQGADDRSKSSKARARPALTIANIFSSPGRRAQNAATSSRSTVTKSAKEQAPAPSLTRRSSRLLYGSTSKQKVAPKITAKDRQRIPARTLSHSDSDMDEDHPTSSTPHLPSISPRGSPAPSGRSVGGEQAAQEAYEIQLADHIIYELVRMCAGATRALALYDCRGCLEELEKLPPPHQRSAWVMAMVGKAHYELGEYAAAERAFEAVRNLEPYRLWDMEVYSTLLWHLQRNVKLSFLAQELLAVDPQSPQAWIAVGNCFSLQKERAQALTCFHRALQLDPTCAYAYTLSGHESIDEDLDKAIGFFESALRADPRHYNAWYGLGTCYMRMSKLRSAEYHYRKAAEIHPQNAVLLGCVGMVNERYGKLDVALALYNEAVRLSQENALVRYHRAKVLIAMKKYKLAVQDLEALRDTSPDESNVIFQLARVYRLMGDKVKSAQTLAVARDVSPRSLHKIRKLVETAKDEEGDDDMDEG</sequence>
<keyword evidence="1" id="KW-0677">Repeat</keyword>
<dbReference type="OrthoDB" id="10248520at2759"/>
<proteinExistence type="inferred from homology"/>
<dbReference type="Pfam" id="PF00515">
    <property type="entry name" value="TPR_1"/>
    <property type="match status" value="1"/>
</dbReference>
<gene>
    <name evidence="6" type="ORF">PHLCEN_2v750</name>
</gene>